<proteinExistence type="predicted"/>
<dbReference type="GO" id="GO:0001522">
    <property type="term" value="P:pseudouridine synthesis"/>
    <property type="evidence" value="ECO:0007669"/>
    <property type="project" value="InterPro"/>
</dbReference>
<dbReference type="SUPFAM" id="SSF55120">
    <property type="entry name" value="Pseudouridine synthase"/>
    <property type="match status" value="1"/>
</dbReference>
<evidence type="ECO:0000313" key="1">
    <source>
        <dbReference type="EMBL" id="SVA18438.1"/>
    </source>
</evidence>
<protein>
    <recommendedName>
        <fullName evidence="2">Pseudouridine synthase RsuA/RluA-like domain-containing protein</fullName>
    </recommendedName>
</protein>
<dbReference type="AlphaFoldDB" id="A0A381TSH0"/>
<dbReference type="EMBL" id="UINC01005011">
    <property type="protein sequence ID" value="SVA18438.1"/>
    <property type="molecule type" value="Genomic_DNA"/>
</dbReference>
<organism evidence="1">
    <name type="scientific">marine metagenome</name>
    <dbReference type="NCBI Taxonomy" id="408172"/>
    <lineage>
        <taxon>unclassified sequences</taxon>
        <taxon>metagenomes</taxon>
        <taxon>ecological metagenomes</taxon>
    </lineage>
</organism>
<dbReference type="InterPro" id="IPR020103">
    <property type="entry name" value="PsdUridine_synth_cat_dom_sf"/>
</dbReference>
<accession>A0A381TSH0</accession>
<reference evidence="1" key="1">
    <citation type="submission" date="2018-05" db="EMBL/GenBank/DDBJ databases">
        <authorList>
            <person name="Lanie J.A."/>
            <person name="Ng W.-L."/>
            <person name="Kazmierczak K.M."/>
            <person name="Andrzejewski T.M."/>
            <person name="Davidsen T.M."/>
            <person name="Wayne K.J."/>
            <person name="Tettelin H."/>
            <person name="Glass J.I."/>
            <person name="Rusch D."/>
            <person name="Podicherti R."/>
            <person name="Tsui H.-C.T."/>
            <person name="Winkler M.E."/>
        </authorList>
    </citation>
    <scope>NUCLEOTIDE SEQUENCE</scope>
</reference>
<name>A0A381TSH0_9ZZZZ</name>
<feature type="non-terminal residue" evidence="1">
    <location>
        <position position="1"/>
    </location>
</feature>
<gene>
    <name evidence="1" type="ORF">METZ01_LOCUS71292</name>
</gene>
<sequence>SIHHPVIGDKLYGGKNPNCGALKMKRQALHARYLEVNHPLSGALLSFSVNLPFDMESFLQSQK</sequence>
<dbReference type="Gene3D" id="3.30.2350.10">
    <property type="entry name" value="Pseudouridine synthase"/>
    <property type="match status" value="1"/>
</dbReference>
<evidence type="ECO:0008006" key="2">
    <source>
        <dbReference type="Google" id="ProtNLM"/>
    </source>
</evidence>
<dbReference type="GO" id="GO:0009982">
    <property type="term" value="F:pseudouridine synthase activity"/>
    <property type="evidence" value="ECO:0007669"/>
    <property type="project" value="InterPro"/>
</dbReference>
<dbReference type="GO" id="GO:0003723">
    <property type="term" value="F:RNA binding"/>
    <property type="evidence" value="ECO:0007669"/>
    <property type="project" value="InterPro"/>
</dbReference>